<comment type="caution">
    <text evidence="2">The sequence shown here is derived from an EMBL/GenBank/DDBJ whole genome shotgun (WGS) entry which is preliminary data.</text>
</comment>
<accession>A0ABR3THY2</accession>
<feature type="region of interest" description="Disordered" evidence="1">
    <location>
        <begin position="1"/>
        <end position="33"/>
    </location>
</feature>
<name>A0ABR3THY2_9PEZI</name>
<organism evidence="2 3">
    <name type="scientific">Diplodia intermedia</name>
    <dbReference type="NCBI Taxonomy" id="856260"/>
    <lineage>
        <taxon>Eukaryota</taxon>
        <taxon>Fungi</taxon>
        <taxon>Dikarya</taxon>
        <taxon>Ascomycota</taxon>
        <taxon>Pezizomycotina</taxon>
        <taxon>Dothideomycetes</taxon>
        <taxon>Dothideomycetes incertae sedis</taxon>
        <taxon>Botryosphaeriales</taxon>
        <taxon>Botryosphaeriaceae</taxon>
        <taxon>Diplodia</taxon>
    </lineage>
</organism>
<proteinExistence type="predicted"/>
<evidence type="ECO:0000256" key="1">
    <source>
        <dbReference type="SAM" id="MobiDB-lite"/>
    </source>
</evidence>
<dbReference type="Proteomes" id="UP001521184">
    <property type="component" value="Unassembled WGS sequence"/>
</dbReference>
<reference evidence="2 3" key="1">
    <citation type="journal article" date="2023" name="Plant Dis.">
        <title>First Report of Diplodia intermedia Causing Canker and Dieback Diseases on Apple Trees in Canada.</title>
        <authorList>
            <person name="Ellouze W."/>
            <person name="Ilyukhin E."/>
            <person name="Sulman M."/>
            <person name="Ali S."/>
        </authorList>
    </citation>
    <scope>NUCLEOTIDE SEQUENCE [LARGE SCALE GENOMIC DNA]</scope>
    <source>
        <strain evidence="2 3">M45-28</strain>
    </source>
</reference>
<sequence>MDPDPNGPVGDDHTSRRSDSAANPDNATDGTPDEALRMRASLRSLSSTLAQIRECHQTQNNLMESLQHQIESFRNFPVIRGNDEILRSIQNLGRELHREFNDQITRAGLIAVRNNTTAIRALFLTILEDTRTEFDARLVTETINNRARRYNAEVLSSGTDQLMPMYSYVDHEMIADFPGTGNSIETLTGPTLDSLLHHLQFVVPPEVSLKKAMLRCAIT</sequence>
<gene>
    <name evidence="2" type="ORF">SLS58_008213</name>
</gene>
<dbReference type="EMBL" id="JAKEKT020000068">
    <property type="protein sequence ID" value="KAL1639126.1"/>
    <property type="molecule type" value="Genomic_DNA"/>
</dbReference>
<evidence type="ECO:0000313" key="3">
    <source>
        <dbReference type="Proteomes" id="UP001521184"/>
    </source>
</evidence>
<protein>
    <submittedName>
        <fullName evidence="2">Uncharacterized protein</fullName>
    </submittedName>
</protein>
<feature type="compositionally biased region" description="Basic and acidic residues" evidence="1">
    <location>
        <begin position="10"/>
        <end position="19"/>
    </location>
</feature>
<keyword evidence="3" id="KW-1185">Reference proteome</keyword>
<evidence type="ECO:0000313" key="2">
    <source>
        <dbReference type="EMBL" id="KAL1639126.1"/>
    </source>
</evidence>
<feature type="compositionally biased region" description="Polar residues" evidence="1">
    <location>
        <begin position="20"/>
        <end position="29"/>
    </location>
</feature>